<evidence type="ECO:0000313" key="2">
    <source>
        <dbReference type="Proteomes" id="UP000269669"/>
    </source>
</evidence>
<name>A0A428MJK1_9BACT</name>
<proteinExistence type="predicted"/>
<sequence length="142" mass="15785">MARKFGLRFDGGCSLGPENAVQRVVDTVPFRQELIEYPAAQGRESVKALVSLLLLAPFTGQQALRLQPAKQRVERALLNGQPMVSQSLAQRVAVVLLAKLRQNRKNEAPAAKFESKRIEQFALKRIGLEDGIHTVLHILYDA</sequence>
<evidence type="ECO:0000313" key="1">
    <source>
        <dbReference type="EMBL" id="RSL17050.1"/>
    </source>
</evidence>
<organism evidence="1 2">
    <name type="scientific">Edaphobacter aggregans</name>
    <dbReference type="NCBI Taxonomy" id="570835"/>
    <lineage>
        <taxon>Bacteria</taxon>
        <taxon>Pseudomonadati</taxon>
        <taxon>Acidobacteriota</taxon>
        <taxon>Terriglobia</taxon>
        <taxon>Terriglobales</taxon>
        <taxon>Acidobacteriaceae</taxon>
        <taxon>Edaphobacter</taxon>
    </lineage>
</organism>
<accession>A0A428MJK1</accession>
<dbReference type="EMBL" id="RSDW01000001">
    <property type="protein sequence ID" value="RSL17050.1"/>
    <property type="molecule type" value="Genomic_DNA"/>
</dbReference>
<protein>
    <submittedName>
        <fullName evidence="1">Uncharacterized protein</fullName>
    </submittedName>
</protein>
<reference evidence="1 2" key="1">
    <citation type="submission" date="2018-12" db="EMBL/GenBank/DDBJ databases">
        <title>Sequencing of bacterial isolates from soil warming experiment in Harvard Forest, Massachusetts, USA.</title>
        <authorList>
            <person name="Deangelis K."/>
        </authorList>
    </citation>
    <scope>NUCLEOTIDE SEQUENCE [LARGE SCALE GENOMIC DNA]</scope>
    <source>
        <strain evidence="1 2">EB153</strain>
    </source>
</reference>
<dbReference type="Proteomes" id="UP000269669">
    <property type="component" value="Unassembled WGS sequence"/>
</dbReference>
<gene>
    <name evidence="1" type="ORF">EDE15_2578</name>
</gene>
<comment type="caution">
    <text evidence="1">The sequence shown here is derived from an EMBL/GenBank/DDBJ whole genome shotgun (WGS) entry which is preliminary data.</text>
</comment>
<keyword evidence="2" id="KW-1185">Reference proteome</keyword>
<dbReference type="AlphaFoldDB" id="A0A428MJK1"/>